<reference evidence="1" key="1">
    <citation type="submission" date="2017-04" db="EMBL/GenBank/DDBJ databases">
        <title>Unveiling RNA virosphere associated with marine microorganisms.</title>
        <authorList>
            <person name="Urayama S."/>
            <person name="Takaki Y."/>
            <person name="Nishi S."/>
            <person name="Yoshida Y."/>
            <person name="Deguchi S."/>
            <person name="Takai K."/>
            <person name="Nunoura T."/>
        </authorList>
    </citation>
    <scope>NUCLEOTIDE SEQUENCE</scope>
</reference>
<proteinExistence type="predicted"/>
<accession>A0A2V0R9Q5</accession>
<organism evidence="1">
    <name type="scientific">viral metagenome</name>
    <dbReference type="NCBI Taxonomy" id="1070528"/>
    <lineage>
        <taxon>unclassified sequences</taxon>
        <taxon>metagenomes</taxon>
        <taxon>organismal metagenomes</taxon>
    </lineage>
</organism>
<sequence length="155" mass="17362">MTNFVGLFQSQCALKKINHKISFEQVTTGFRATLSFNGHQVWADASTKKAAKHSAHEKALAILVNETGFSERAGNPYITSLVDRIGVDNLPSDIRKGTNTSQNRDLEELSECLFSSIESGSFRVYCEFKRILKTLGYKTHQDGAGCIRIWRCLQD</sequence>
<dbReference type="SUPFAM" id="SSF54768">
    <property type="entry name" value="dsRNA-binding domain-like"/>
    <property type="match status" value="1"/>
</dbReference>
<dbReference type="Gene3D" id="3.30.160.20">
    <property type="match status" value="1"/>
</dbReference>
<protein>
    <submittedName>
        <fullName evidence="1">Uncharacterized protein</fullName>
    </submittedName>
</protein>
<comment type="caution">
    <text evidence="1">The sequence shown here is derived from an EMBL/GenBank/DDBJ whole genome shotgun (WGS) entry which is preliminary data.</text>
</comment>
<name>A0A2V0R9Q5_9ZZZZ</name>
<evidence type="ECO:0000313" key="1">
    <source>
        <dbReference type="EMBL" id="GBH21794.1"/>
    </source>
</evidence>
<dbReference type="AlphaFoldDB" id="A0A2V0R9Q5"/>
<dbReference type="EMBL" id="BDQA01000341">
    <property type="protein sequence ID" value="GBH21794.1"/>
    <property type="molecule type" value="Genomic_RNA"/>
</dbReference>